<sequence length="719" mass="79514">MSRGPLSVPDGTHPYDSTYAHVADAHVADAHVADAQTLSLELLLQNLPGAAYRCRNDDQWVLEFVSAGIERLTGYPASAFMAQHGIPFADLILPEDRAGVRRRIAQALARGKSFQMTYRIRCADGSLKWVFEQGAALPQAKGRILEGFLFDYTPLHDATLLVREQASYLQQARDAIIAIEMDSRISYWNNGAERLYGWSAAEVRGKKFSDLLCGDPPAYQAAWESTLANGEWSGELSHLRRDGVCVETDTRWTLLAADRETGMPRKILVIGTDISERKHNEAKIYRLAFFDALTDLPNRASLLDHLRRALLGSARSRKCGALMFCDLDNFKYLNDSQGHAAGDMLLQAVARRLEHCVREADMVARLGGDEFVILIQPVEDTREGAAAQAETVAAKVVAAMAAPFQLAEVMYTVSVSVGVTTLCGTVDTVESTLRQADAAMYQAKACGRNTYRFHDPAVQAAWTARAELEGAMRRALRHGEFVLHYQPQLDRSSRVIGAEALLRWRLPDGRLLYPAEFIGAAEESGLIIEIGRWVLRTACAELAHWQRHPDMAGLTLSVNVSANQFTEADFVPMLQGIFEETGVQPASLKLELTESLVVSDFTQTARTMALLKQRGISFSLDDFGTGYSSLAYLRKLPLDQLKIDQSFMRDVLTDQNDASIVRSIIALGDSLGLQVIAEGVETPGQRQFLSDAGCFIYQGFLYQHALSAEHFTQYARSAH</sequence>
<dbReference type="InterPro" id="IPR043128">
    <property type="entry name" value="Rev_trsase/Diguanyl_cyclase"/>
</dbReference>
<dbReference type="Gene3D" id="3.20.20.450">
    <property type="entry name" value="EAL domain"/>
    <property type="match status" value="1"/>
</dbReference>
<dbReference type="InterPro" id="IPR035965">
    <property type="entry name" value="PAS-like_dom_sf"/>
</dbReference>
<dbReference type="InterPro" id="IPR001610">
    <property type="entry name" value="PAC"/>
</dbReference>
<dbReference type="CDD" id="cd01948">
    <property type="entry name" value="EAL"/>
    <property type="match status" value="1"/>
</dbReference>
<dbReference type="Pfam" id="PF00563">
    <property type="entry name" value="EAL"/>
    <property type="match status" value="1"/>
</dbReference>
<keyword evidence="5" id="KW-1185">Reference proteome</keyword>
<dbReference type="PROSITE" id="PS50887">
    <property type="entry name" value="GGDEF"/>
    <property type="match status" value="1"/>
</dbReference>
<name>A0ABS7YAX4_9BURK</name>
<dbReference type="SMART" id="SM00052">
    <property type="entry name" value="EAL"/>
    <property type="match status" value="1"/>
</dbReference>
<dbReference type="CDD" id="cd00130">
    <property type="entry name" value="PAS"/>
    <property type="match status" value="2"/>
</dbReference>
<organism evidence="4 5">
    <name type="scientific">Massilia hydrophila</name>
    <dbReference type="NCBI Taxonomy" id="3044279"/>
    <lineage>
        <taxon>Bacteria</taxon>
        <taxon>Pseudomonadati</taxon>
        <taxon>Pseudomonadota</taxon>
        <taxon>Betaproteobacteria</taxon>
        <taxon>Burkholderiales</taxon>
        <taxon>Oxalobacteraceae</taxon>
        <taxon>Telluria group</taxon>
        <taxon>Massilia</taxon>
    </lineage>
</organism>
<feature type="domain" description="GGDEF" evidence="3">
    <location>
        <begin position="318"/>
        <end position="456"/>
    </location>
</feature>
<dbReference type="InterPro" id="IPR052155">
    <property type="entry name" value="Biofilm_reg_signaling"/>
</dbReference>
<dbReference type="Proteomes" id="UP001198602">
    <property type="component" value="Unassembled WGS sequence"/>
</dbReference>
<dbReference type="SMART" id="SM00091">
    <property type="entry name" value="PAS"/>
    <property type="match status" value="2"/>
</dbReference>
<dbReference type="SUPFAM" id="SSF141868">
    <property type="entry name" value="EAL domain-like"/>
    <property type="match status" value="1"/>
</dbReference>
<dbReference type="InterPro" id="IPR029787">
    <property type="entry name" value="Nucleotide_cyclase"/>
</dbReference>
<evidence type="ECO:0000313" key="5">
    <source>
        <dbReference type="Proteomes" id="UP001198602"/>
    </source>
</evidence>
<feature type="domain" description="PAS" evidence="1">
    <location>
        <begin position="169"/>
        <end position="206"/>
    </location>
</feature>
<dbReference type="PROSITE" id="PS50112">
    <property type="entry name" value="PAS"/>
    <property type="match status" value="2"/>
</dbReference>
<dbReference type="InterPro" id="IPR001633">
    <property type="entry name" value="EAL_dom"/>
</dbReference>
<reference evidence="4 5" key="1">
    <citation type="submission" date="2021-07" db="EMBL/GenBank/DDBJ databases">
        <title>Characterization of Violacein-producing bacteria and related species.</title>
        <authorList>
            <person name="Wilson H.S."/>
            <person name="De Leon M.E."/>
        </authorList>
    </citation>
    <scope>NUCLEOTIDE SEQUENCE [LARGE SCALE GENOMIC DNA]</scope>
    <source>
        <strain evidence="4 5">HSC-2F05</strain>
    </source>
</reference>
<dbReference type="CDD" id="cd01949">
    <property type="entry name" value="GGDEF"/>
    <property type="match status" value="1"/>
</dbReference>
<dbReference type="Pfam" id="PF08447">
    <property type="entry name" value="PAS_3"/>
    <property type="match status" value="1"/>
</dbReference>
<evidence type="ECO:0000313" key="4">
    <source>
        <dbReference type="EMBL" id="MCA1856840.1"/>
    </source>
</evidence>
<dbReference type="InterPro" id="IPR000014">
    <property type="entry name" value="PAS"/>
</dbReference>
<gene>
    <name evidence="4" type="ORF">LE190_13005</name>
</gene>
<dbReference type="SUPFAM" id="SSF55785">
    <property type="entry name" value="PYP-like sensor domain (PAS domain)"/>
    <property type="match status" value="2"/>
</dbReference>
<dbReference type="NCBIfam" id="TIGR00229">
    <property type="entry name" value="sensory_box"/>
    <property type="match status" value="1"/>
</dbReference>
<evidence type="ECO:0000259" key="3">
    <source>
        <dbReference type="PROSITE" id="PS50887"/>
    </source>
</evidence>
<dbReference type="InterPro" id="IPR035919">
    <property type="entry name" value="EAL_sf"/>
</dbReference>
<dbReference type="SMART" id="SM00267">
    <property type="entry name" value="GGDEF"/>
    <property type="match status" value="1"/>
</dbReference>
<dbReference type="PANTHER" id="PTHR44757">
    <property type="entry name" value="DIGUANYLATE CYCLASE DGCP"/>
    <property type="match status" value="1"/>
</dbReference>
<proteinExistence type="predicted"/>
<protein>
    <submittedName>
        <fullName evidence="4">EAL domain-containing protein</fullName>
    </submittedName>
</protein>
<dbReference type="PROSITE" id="PS50883">
    <property type="entry name" value="EAL"/>
    <property type="match status" value="1"/>
</dbReference>
<dbReference type="Pfam" id="PF08448">
    <property type="entry name" value="PAS_4"/>
    <property type="match status" value="1"/>
</dbReference>
<feature type="domain" description="PAS" evidence="1">
    <location>
        <begin position="36"/>
        <end position="111"/>
    </location>
</feature>
<comment type="caution">
    <text evidence="4">The sequence shown here is derived from an EMBL/GenBank/DDBJ whole genome shotgun (WGS) entry which is preliminary data.</text>
</comment>
<dbReference type="InterPro" id="IPR000160">
    <property type="entry name" value="GGDEF_dom"/>
</dbReference>
<evidence type="ECO:0000259" key="2">
    <source>
        <dbReference type="PROSITE" id="PS50883"/>
    </source>
</evidence>
<dbReference type="InterPro" id="IPR013655">
    <property type="entry name" value="PAS_fold_3"/>
</dbReference>
<dbReference type="InterPro" id="IPR013656">
    <property type="entry name" value="PAS_4"/>
</dbReference>
<dbReference type="SUPFAM" id="SSF55073">
    <property type="entry name" value="Nucleotide cyclase"/>
    <property type="match status" value="1"/>
</dbReference>
<dbReference type="Gene3D" id="3.30.70.270">
    <property type="match status" value="1"/>
</dbReference>
<evidence type="ECO:0000259" key="1">
    <source>
        <dbReference type="PROSITE" id="PS50112"/>
    </source>
</evidence>
<accession>A0ABS7YAX4</accession>
<dbReference type="Gene3D" id="3.30.450.20">
    <property type="entry name" value="PAS domain"/>
    <property type="match status" value="2"/>
</dbReference>
<dbReference type="EMBL" id="JAHYBX010000004">
    <property type="protein sequence ID" value="MCA1856840.1"/>
    <property type="molecule type" value="Genomic_DNA"/>
</dbReference>
<dbReference type="PANTHER" id="PTHR44757:SF2">
    <property type="entry name" value="BIOFILM ARCHITECTURE MAINTENANCE PROTEIN MBAA"/>
    <property type="match status" value="1"/>
</dbReference>
<feature type="domain" description="EAL" evidence="2">
    <location>
        <begin position="465"/>
        <end position="719"/>
    </location>
</feature>
<dbReference type="Pfam" id="PF00990">
    <property type="entry name" value="GGDEF"/>
    <property type="match status" value="1"/>
</dbReference>
<dbReference type="SMART" id="SM00086">
    <property type="entry name" value="PAC"/>
    <property type="match status" value="2"/>
</dbReference>
<dbReference type="NCBIfam" id="TIGR00254">
    <property type="entry name" value="GGDEF"/>
    <property type="match status" value="1"/>
</dbReference>
<dbReference type="RefSeq" id="WP_225239099.1">
    <property type="nucleotide sequence ID" value="NZ_JAHYBX010000004.1"/>
</dbReference>